<gene>
    <name evidence="3" type="ORF">SAMN05421504_101136</name>
</gene>
<evidence type="ECO:0000259" key="2">
    <source>
        <dbReference type="PROSITE" id="PS50943"/>
    </source>
</evidence>
<dbReference type="SUPFAM" id="SSF47413">
    <property type="entry name" value="lambda repressor-like DNA-binding domains"/>
    <property type="match status" value="1"/>
</dbReference>
<dbReference type="GO" id="GO:0003677">
    <property type="term" value="F:DNA binding"/>
    <property type="evidence" value="ECO:0007669"/>
    <property type="project" value="InterPro"/>
</dbReference>
<dbReference type="OrthoDB" id="419058at2"/>
<proteinExistence type="predicted"/>
<evidence type="ECO:0000313" key="4">
    <source>
        <dbReference type="Proteomes" id="UP000199515"/>
    </source>
</evidence>
<feature type="transmembrane region" description="Helical" evidence="1">
    <location>
        <begin position="568"/>
        <end position="592"/>
    </location>
</feature>
<organism evidence="3 4">
    <name type="scientific">Amycolatopsis xylanica</name>
    <dbReference type="NCBI Taxonomy" id="589385"/>
    <lineage>
        <taxon>Bacteria</taxon>
        <taxon>Bacillati</taxon>
        <taxon>Actinomycetota</taxon>
        <taxon>Actinomycetes</taxon>
        <taxon>Pseudonocardiales</taxon>
        <taxon>Pseudonocardiaceae</taxon>
        <taxon>Amycolatopsis</taxon>
    </lineage>
</organism>
<feature type="transmembrane region" description="Helical" evidence="1">
    <location>
        <begin position="613"/>
        <end position="634"/>
    </location>
</feature>
<name>A0A1H2S8A2_9PSEU</name>
<dbReference type="SMART" id="SM00530">
    <property type="entry name" value="HTH_XRE"/>
    <property type="match status" value="1"/>
</dbReference>
<dbReference type="Pfam" id="PF13560">
    <property type="entry name" value="HTH_31"/>
    <property type="match status" value="1"/>
</dbReference>
<keyword evidence="4" id="KW-1185">Reference proteome</keyword>
<dbReference type="CDD" id="cd00093">
    <property type="entry name" value="HTH_XRE"/>
    <property type="match status" value="1"/>
</dbReference>
<dbReference type="STRING" id="589385.SAMN05421504_101136"/>
<feature type="transmembrane region" description="Helical" evidence="1">
    <location>
        <begin position="485"/>
        <end position="511"/>
    </location>
</feature>
<dbReference type="Proteomes" id="UP000199515">
    <property type="component" value="Unassembled WGS sequence"/>
</dbReference>
<evidence type="ECO:0000313" key="3">
    <source>
        <dbReference type="EMBL" id="SDW27725.1"/>
    </source>
</evidence>
<dbReference type="EMBL" id="FNON01000001">
    <property type="protein sequence ID" value="SDW27725.1"/>
    <property type="molecule type" value="Genomic_DNA"/>
</dbReference>
<keyword evidence="1" id="KW-0812">Transmembrane</keyword>
<feature type="transmembrane region" description="Helical" evidence="1">
    <location>
        <begin position="532"/>
        <end position="556"/>
    </location>
</feature>
<feature type="transmembrane region" description="Helical" evidence="1">
    <location>
        <begin position="456"/>
        <end position="479"/>
    </location>
</feature>
<dbReference type="InterPro" id="IPR010982">
    <property type="entry name" value="Lambda_DNA-bd_dom_sf"/>
</dbReference>
<feature type="domain" description="HTH cro/C1-type" evidence="2">
    <location>
        <begin position="9"/>
        <end position="64"/>
    </location>
</feature>
<reference evidence="3 4" key="1">
    <citation type="submission" date="2016-10" db="EMBL/GenBank/DDBJ databases">
        <authorList>
            <person name="de Groot N.N."/>
        </authorList>
    </citation>
    <scope>NUCLEOTIDE SEQUENCE [LARGE SCALE GENOMIC DNA]</scope>
    <source>
        <strain evidence="3 4">CPCC 202699</strain>
    </source>
</reference>
<dbReference type="Gene3D" id="3.40.50.300">
    <property type="entry name" value="P-loop containing nucleotide triphosphate hydrolases"/>
    <property type="match status" value="1"/>
</dbReference>
<sequence>MTSQFGARLRQLRLRAGLTQEEMAARSGVGVRTIRGLETGERADPRMVTVRLLADALSLDIAERDDLLAVAIGKPGRALAPAEPVPAEEDPLAEAADQLAQAVRTRWQREEEHRRIHDPFPLPVRWQPVSDDLMDHWANIRRAPAGETAEPVSLDGGLGEIAEVYRRVPSGRLVVLGRAGAGKTILTLRFVLDRLADRGRADPVPVLFGLASWNPATTSLRDWLTGRLVRDHPGLAAPAHGSPTLAAALVDHGWILPVLDGFDELADGLHRPALLALNATTLPLLLTSRPTEFAAAVAGTDVLTAAAGVELTDLSPADWASYLPRSARKLTADDATVWDPILARLRDDPDSLAHLTAVLATPLMVVLARTIYSDSPGRDPGELLDTTRFPIPSAIEDHLLDDFVPTVYRQRPGEQRWDPDHAERWLRLLAAHLHDLGTRDLAWWQLGAGMRRSSRMLWIGLIVGLVNGLLNGVVVAFRYRPIDGLVSGLVAAASVGLAFGLAHGLVGGGALGEPSRTRIHLVSGLRQVRAKIVRRLLAGLAGGLAGGLVLGLTGGLGVELVGGVGNGFASGITSGLSIGLAGGVVFAIMAGLEAPADIRSAVSPGELLAANRTTVLVQLLVCLPVLAVGIGLSFGFADGVVFGVVVGSGLGAGYVLGLTAWGQWLTLSRLWLPLTGKLPWAVLAFLDDAYQRGVLRQAGAVYQFRHARLQDRLTYVR</sequence>
<dbReference type="AlphaFoldDB" id="A0A1H2S8A2"/>
<dbReference type="InterPro" id="IPR001387">
    <property type="entry name" value="Cro/C1-type_HTH"/>
</dbReference>
<accession>A0A1H2S8A2</accession>
<dbReference type="Gene3D" id="1.10.260.40">
    <property type="entry name" value="lambda repressor-like DNA-binding domains"/>
    <property type="match status" value="1"/>
</dbReference>
<keyword evidence="1" id="KW-0472">Membrane</keyword>
<keyword evidence="1" id="KW-1133">Transmembrane helix</keyword>
<dbReference type="InterPro" id="IPR027417">
    <property type="entry name" value="P-loop_NTPase"/>
</dbReference>
<evidence type="ECO:0000256" key="1">
    <source>
        <dbReference type="SAM" id="Phobius"/>
    </source>
</evidence>
<protein>
    <submittedName>
        <fullName evidence="3">Transcriptional regulator, contains XRE-family HTH domain</fullName>
    </submittedName>
</protein>
<dbReference type="RefSeq" id="WP_091285250.1">
    <property type="nucleotide sequence ID" value="NZ_FNON01000001.1"/>
</dbReference>
<feature type="transmembrane region" description="Helical" evidence="1">
    <location>
        <begin position="640"/>
        <end position="661"/>
    </location>
</feature>
<dbReference type="PROSITE" id="PS50943">
    <property type="entry name" value="HTH_CROC1"/>
    <property type="match status" value="1"/>
</dbReference>